<proteinExistence type="predicted"/>
<gene>
    <name evidence="2" type="ORF">AB5J50_50505</name>
</gene>
<reference evidence="2" key="1">
    <citation type="submission" date="2024-07" db="EMBL/GenBank/DDBJ databases">
        <authorList>
            <person name="Yu S.T."/>
        </authorList>
    </citation>
    <scope>NUCLEOTIDE SEQUENCE</scope>
    <source>
        <strain evidence="2">R35</strain>
    </source>
</reference>
<dbReference type="RefSeq" id="WP_369265208.1">
    <property type="nucleotide sequence ID" value="NZ_CP163440.1"/>
</dbReference>
<dbReference type="InterPro" id="IPR025457">
    <property type="entry name" value="DUF4277"/>
</dbReference>
<accession>A0AB39SMF2</accession>
<dbReference type="AlphaFoldDB" id="A0AB39SMF2"/>
<dbReference type="Pfam" id="PF14104">
    <property type="entry name" value="DUF4277"/>
    <property type="match status" value="1"/>
</dbReference>
<organism evidence="2">
    <name type="scientific">Streptomyces sp. R35</name>
    <dbReference type="NCBI Taxonomy" id="3238630"/>
    <lineage>
        <taxon>Bacteria</taxon>
        <taxon>Bacillati</taxon>
        <taxon>Actinomycetota</taxon>
        <taxon>Actinomycetes</taxon>
        <taxon>Kitasatosporales</taxon>
        <taxon>Streptomycetaceae</taxon>
        <taxon>Streptomyces</taxon>
    </lineage>
</organism>
<dbReference type="EMBL" id="CP163440">
    <property type="protein sequence ID" value="XDQ68395.1"/>
    <property type="molecule type" value="Genomic_DNA"/>
</dbReference>
<feature type="domain" description="DUF4277" evidence="1">
    <location>
        <begin position="14"/>
        <end position="100"/>
    </location>
</feature>
<dbReference type="PANTHER" id="PTHR34614:SF2">
    <property type="entry name" value="TRANSPOSASE IS4-LIKE DOMAIN-CONTAINING PROTEIN"/>
    <property type="match status" value="1"/>
</dbReference>
<dbReference type="PANTHER" id="PTHR34614">
    <property type="match status" value="1"/>
</dbReference>
<evidence type="ECO:0000313" key="2">
    <source>
        <dbReference type="EMBL" id="XDQ68395.1"/>
    </source>
</evidence>
<sequence length="263" mass="28869">MNVEIAPVVERRLGALPASAEFLRRLDVVGIIDELCPVREVAHLTHGQVIEVLVANRLSAPAPLVRVGDWARDWAVEEVFGIEADLLNDDRIGRALDAIAPELEHIVGTVGASAIAEFGIDVSRLHWDMTSISLHGAYERPEEGFPQVKYGHPKDRRADLKQIQAGIAAHLADLATARKVIAELAPTGDGGELDPPAQATAYQAIVNAFNQHPDQAFRVRELHELLGMPTDDPVMNVTRSRLGRLTRQGFLTQPGRGRYQKRT</sequence>
<evidence type="ECO:0000259" key="1">
    <source>
        <dbReference type="Pfam" id="PF14104"/>
    </source>
</evidence>
<protein>
    <submittedName>
        <fullName evidence="2">DUF4277 domain-containing protein</fullName>
    </submittedName>
</protein>
<name>A0AB39SMF2_9ACTN</name>